<feature type="region of interest" description="Disordered" evidence="1">
    <location>
        <begin position="29"/>
        <end position="99"/>
    </location>
</feature>
<proteinExistence type="predicted"/>
<dbReference type="InterPro" id="IPR025711">
    <property type="entry name" value="PepSY"/>
</dbReference>
<accession>A0ABQ4CH93</accession>
<evidence type="ECO:0000313" key="5">
    <source>
        <dbReference type="Proteomes" id="UP000604117"/>
    </source>
</evidence>
<feature type="domain" description="PepSY" evidence="3">
    <location>
        <begin position="92"/>
        <end position="148"/>
    </location>
</feature>
<dbReference type="Pfam" id="PF03413">
    <property type="entry name" value="PepSY"/>
    <property type="match status" value="1"/>
</dbReference>
<feature type="compositionally biased region" description="Low complexity" evidence="1">
    <location>
        <begin position="42"/>
        <end position="58"/>
    </location>
</feature>
<protein>
    <recommendedName>
        <fullName evidence="3">PepSY domain-containing protein</fullName>
    </recommendedName>
</protein>
<organism evidence="4 5">
    <name type="scientific">Asanoa siamensis</name>
    <dbReference type="NCBI Taxonomy" id="926357"/>
    <lineage>
        <taxon>Bacteria</taxon>
        <taxon>Bacillati</taxon>
        <taxon>Actinomycetota</taxon>
        <taxon>Actinomycetes</taxon>
        <taxon>Micromonosporales</taxon>
        <taxon>Micromonosporaceae</taxon>
        <taxon>Asanoa</taxon>
    </lineage>
</organism>
<feature type="region of interest" description="Disordered" evidence="1">
    <location>
        <begin position="143"/>
        <end position="186"/>
    </location>
</feature>
<reference evidence="4 5" key="1">
    <citation type="submission" date="2021-01" db="EMBL/GenBank/DDBJ databases">
        <title>Whole genome shotgun sequence of Asanoa siamensis NBRC 107932.</title>
        <authorList>
            <person name="Komaki H."/>
            <person name="Tamura T."/>
        </authorList>
    </citation>
    <scope>NUCLEOTIDE SEQUENCE [LARGE SCALE GENOMIC DNA]</scope>
    <source>
        <strain evidence="4 5">NBRC 107932</strain>
    </source>
</reference>
<dbReference type="EMBL" id="BONE01000001">
    <property type="protein sequence ID" value="GIF70637.1"/>
    <property type="molecule type" value="Genomic_DNA"/>
</dbReference>
<feature type="chain" id="PRO_5047401456" description="PepSY domain-containing protein" evidence="2">
    <location>
        <begin position="25"/>
        <end position="186"/>
    </location>
</feature>
<sequence length="186" mass="19568">MKRTPVIITLAAMAALAVTGTALAATRDDRPSALTGLGSAVATTDPTAPATPTDATSTPDDDATASPDDDRTATPTPDSSTTSPAAPAGGGLDADEASRIALDRVGGGTVTEIESELEHGAKTWKVEVVRDGVEHDIYVDRTNGTIIKADSDRDDDDRDDDDRDDDDRDDDDRDDDDDDDHDRDDD</sequence>
<dbReference type="RefSeq" id="WP_203710094.1">
    <property type="nucleotide sequence ID" value="NZ_BONE01000001.1"/>
</dbReference>
<name>A0ABQ4CH93_9ACTN</name>
<feature type="signal peptide" evidence="2">
    <location>
        <begin position="1"/>
        <end position="24"/>
    </location>
</feature>
<feature type="compositionally biased region" description="Acidic residues" evidence="1">
    <location>
        <begin position="152"/>
        <end position="186"/>
    </location>
</feature>
<comment type="caution">
    <text evidence="4">The sequence shown here is derived from an EMBL/GenBank/DDBJ whole genome shotgun (WGS) entry which is preliminary data.</text>
</comment>
<evidence type="ECO:0000256" key="2">
    <source>
        <dbReference type="SAM" id="SignalP"/>
    </source>
</evidence>
<dbReference type="Proteomes" id="UP000604117">
    <property type="component" value="Unassembled WGS sequence"/>
</dbReference>
<feature type="compositionally biased region" description="Low complexity" evidence="1">
    <location>
        <begin position="73"/>
        <end position="87"/>
    </location>
</feature>
<evidence type="ECO:0000313" key="4">
    <source>
        <dbReference type="EMBL" id="GIF70637.1"/>
    </source>
</evidence>
<dbReference type="Gene3D" id="3.10.450.40">
    <property type="match status" value="1"/>
</dbReference>
<keyword evidence="5" id="KW-1185">Reference proteome</keyword>
<evidence type="ECO:0000259" key="3">
    <source>
        <dbReference type="Pfam" id="PF03413"/>
    </source>
</evidence>
<gene>
    <name evidence="4" type="ORF">Asi02nite_01550</name>
</gene>
<evidence type="ECO:0000256" key="1">
    <source>
        <dbReference type="SAM" id="MobiDB-lite"/>
    </source>
</evidence>
<keyword evidence="2" id="KW-0732">Signal</keyword>